<evidence type="ECO:0000259" key="2">
    <source>
        <dbReference type="Pfam" id="PF17936"/>
    </source>
</evidence>
<feature type="domain" description="Bacterial Ig" evidence="2">
    <location>
        <begin position="88"/>
        <end position="163"/>
    </location>
</feature>
<feature type="domain" description="Bacterial Ig" evidence="2">
    <location>
        <begin position="1154"/>
        <end position="1228"/>
    </location>
</feature>
<feature type="domain" description="Bacterial Ig" evidence="2">
    <location>
        <begin position="1072"/>
        <end position="1145"/>
    </location>
</feature>
<dbReference type="InterPro" id="IPR041498">
    <property type="entry name" value="Big_6"/>
</dbReference>
<dbReference type="Proteomes" id="UP000030901">
    <property type="component" value="Chromosome"/>
</dbReference>
<name>A0A0A7RZU5_FRIPE</name>
<sequence>MLIPWHLKHQTVEQNNAQGISGKAEANSKVIVTNSKGEVVGEAIADENNNWHIDSPNPLADGETGHFTATDAAGNTSKVTDNIADTVAPEAPTVKQNNAQGISGKAEANSKVIVTNSKGEIVGEAIADENENWHIDSPNPLADGETGHFTATDAAGNTSEVTDNIADTVAPEPPEVKQNNAQGISGKAEANSKVIVTNSKGEVVGEAIADENENWHIDSPNPLADGETGHFTATDVAGNTSEVTDNIADTVAPEAPTVKQNNAQGISGKAEANSKVIVTNSKGEVVGEAIADENENWHIDSPNPLADGETGHFTATDVAGNTSKVTDNIADTVAPEPPEVEQNNAQGISGKAEANSKVVVTNSKGEIVGEAIADENNNWHIDSPNPLADGETGHFTATDAAGNTSKVTDNIADTVVPEPPTVEQNNAQGISGKAEANSKVIVTNSKGEVVGEAIADENNNWHIDYPNPLADGETGHFTATDAAGNTSKVTDNIADTVVPEAPTVEQNNAQGISGKAEANSKVIVTNSKGEVVGEAIADENNNWHIDSPNPLADGETGHFTATDAAGNTSKVTDNIADTVAPEAPIVEQNNAQGISGKAEANSKVIVTNSKGEVVGEAIADENNNWHIDSPNPLADGETGHFTATDAAGNTSKVTDNIADTVAPEAPTVEQNNAQGISGKAEANSKVIVTNSKGEVVGEAIADENNNWHIDSPNPLADGETGHFTATDAAGNTSKVTDNIADTVAPEAPTVEQNNAQGISGKAEANSKVIVTNSKGEVVGEAIADENNNWHIDYPNPLADGETGHFTATDAVGNTSKVTDNIADTVAPEAPTVEQNNAQGISGKAEANSKVIVTNSKGEVVGEAIADENNNWHIDYPNPLVDGETGHFTATDAAGNTSKVTDNIADTVAPKAPEVKQNNAQGISGKAEANSKVIVTNSKGEVVGEAIADENNNWHIDSPNPLADGETGHFTATDAAGNTSKVTDNIADTVAPEAPEVKQNNAQGISGKAEANSKVVVTNSKGEIVGEAIADENNNWHIDSPNPLADGETGHFTATDAAGNTSKVTDNIADTVAPEAPTVKQNNAQGISGKAEANSKVIVTNSKGEIVGEAIADENNNWHIEPNPLADGETGHFIAIDVAGNESLQSTKITDTVVPEAPKIIHSNSNEIYGTSEQNALITIKDRKGNVITTTFADEKGNWKINPNPITTHNTIIRVTATDEAGNESMPGSAMTDLEPPRKPLIDECNADELSGVTEPGSLIYVYDSDGKPIMDGDQPKYAKADPSGIWEFKPNPLGNNSGYIVAMDDAHNVSDPVAIEGMSQYLEDNSSLLRSDAEVDDINNHDDQQSISDKVDSDNTVENDNEPKVINVDNHSSSNESRDLNSNELTSDNSQANDNVDIKDQFDLPNESQYLSLDKLLSTFNSDNGNNLDAIDSFTDRHILLINEDVDLTNLNDLLGSSKEAVSFYPENNQLQPESDLVEILDYIQGEQMSMVLETNFDNNELNDSQELETVMTLKDTDDDILTQLANHQAVI</sequence>
<organism evidence="3 4">
    <name type="scientific">Frischella perrara</name>
    <dbReference type="NCBI Taxonomy" id="1267021"/>
    <lineage>
        <taxon>Bacteria</taxon>
        <taxon>Pseudomonadati</taxon>
        <taxon>Pseudomonadota</taxon>
        <taxon>Gammaproteobacteria</taxon>
        <taxon>Orbales</taxon>
        <taxon>Orbaceae</taxon>
        <taxon>Frischella</taxon>
    </lineage>
</organism>
<feature type="domain" description="Bacterial Ig" evidence="2">
    <location>
        <begin position="744"/>
        <end position="819"/>
    </location>
</feature>
<gene>
    <name evidence="3" type="ORF">FPB0191_00927</name>
</gene>
<feature type="domain" description="Bacterial Ig" evidence="2">
    <location>
        <begin position="908"/>
        <end position="983"/>
    </location>
</feature>
<evidence type="ECO:0000256" key="1">
    <source>
        <dbReference type="SAM" id="MobiDB-lite"/>
    </source>
</evidence>
<dbReference type="RefSeq" id="WP_039104365.1">
    <property type="nucleotide sequence ID" value="NZ_CP009056.1"/>
</dbReference>
<feature type="compositionally biased region" description="Polar residues" evidence="1">
    <location>
        <begin position="1382"/>
        <end position="1394"/>
    </location>
</feature>
<feature type="domain" description="Bacterial Ig" evidence="2">
    <location>
        <begin position="499"/>
        <end position="573"/>
    </location>
</feature>
<accession>A0A0A7RZU5</accession>
<feature type="domain" description="Bacterial Ig" evidence="2">
    <location>
        <begin position="990"/>
        <end position="1065"/>
    </location>
</feature>
<reference evidence="3 4" key="1">
    <citation type="journal article" date="2014" name="Appl. Environ. Microbiol.">
        <title>Gut symbionts from distinct hosts exhibit genotoxic activity via divergent colibactin biosynthetic pathways.</title>
        <authorList>
            <person name="Engel P."/>
            <person name="Vizcaino M.I."/>
            <person name="Crawford J.M."/>
        </authorList>
    </citation>
    <scope>NUCLEOTIDE SEQUENCE [LARGE SCALE GENOMIC DNA]</scope>
    <source>
        <strain evidence="3 4">PEB0191</strain>
    </source>
</reference>
<evidence type="ECO:0000313" key="4">
    <source>
        <dbReference type="Proteomes" id="UP000030901"/>
    </source>
</evidence>
<dbReference type="EMBL" id="CP009056">
    <property type="protein sequence ID" value="AJA44753.1"/>
    <property type="molecule type" value="Genomic_DNA"/>
</dbReference>
<feature type="domain" description="Bacterial Ig" evidence="2">
    <location>
        <begin position="826"/>
        <end position="901"/>
    </location>
</feature>
<feature type="domain" description="Bacterial Ig" evidence="2">
    <location>
        <begin position="417"/>
        <end position="491"/>
    </location>
</feature>
<dbReference type="STRING" id="1267021.FPB0191_00927"/>
<feature type="domain" description="Bacterial Ig" evidence="2">
    <location>
        <begin position="580"/>
        <end position="655"/>
    </location>
</feature>
<dbReference type="KEGG" id="fpp:FPB0191_00927"/>
<feature type="region of interest" description="Disordered" evidence="1">
    <location>
        <begin position="1339"/>
        <end position="1396"/>
    </location>
</feature>
<feature type="domain" description="Bacterial Ig" evidence="2">
    <location>
        <begin position="252"/>
        <end position="327"/>
    </location>
</feature>
<dbReference type="HOGENOM" id="CLU_247191_0_0_6"/>
<proteinExistence type="predicted"/>
<evidence type="ECO:0000313" key="3">
    <source>
        <dbReference type="EMBL" id="AJA44753.1"/>
    </source>
</evidence>
<dbReference type="Gene3D" id="2.60.40.10">
    <property type="entry name" value="Immunoglobulins"/>
    <property type="match status" value="16"/>
</dbReference>
<feature type="domain" description="Bacterial Ig" evidence="2">
    <location>
        <begin position="170"/>
        <end position="245"/>
    </location>
</feature>
<feature type="domain" description="Bacterial Ig" evidence="2">
    <location>
        <begin position="5"/>
        <end position="81"/>
    </location>
</feature>
<protein>
    <recommendedName>
        <fullName evidence="2">Bacterial Ig domain-containing protein</fullName>
    </recommendedName>
</protein>
<dbReference type="Pfam" id="PF17936">
    <property type="entry name" value="Big_6"/>
    <property type="match status" value="15"/>
</dbReference>
<feature type="domain" description="Bacterial Ig" evidence="2">
    <location>
        <begin position="662"/>
        <end position="737"/>
    </location>
</feature>
<feature type="compositionally biased region" description="Basic and acidic residues" evidence="1">
    <location>
        <begin position="1339"/>
        <end position="1353"/>
    </location>
</feature>
<dbReference type="InterPro" id="IPR013783">
    <property type="entry name" value="Ig-like_fold"/>
</dbReference>
<keyword evidence="4" id="KW-1185">Reference proteome</keyword>
<feature type="domain" description="Bacterial Ig" evidence="2">
    <location>
        <begin position="334"/>
        <end position="409"/>
    </location>
</feature>